<dbReference type="SUPFAM" id="SSF53850">
    <property type="entry name" value="Periplasmic binding protein-like II"/>
    <property type="match status" value="1"/>
</dbReference>
<keyword evidence="2" id="KW-0564">Palmitate</keyword>
<dbReference type="OrthoDB" id="8613538at2"/>
<evidence type="ECO:0000259" key="5">
    <source>
        <dbReference type="SMART" id="SM00062"/>
    </source>
</evidence>
<accession>A0A3N9UHR6</accession>
<protein>
    <submittedName>
        <fullName evidence="6">Amino acid ABC transporter substrate-binding protein</fullName>
    </submittedName>
</protein>
<dbReference type="AlphaFoldDB" id="A0A3N9UHR6"/>
<dbReference type="PANTHER" id="PTHR35936">
    <property type="entry name" value="MEMBRANE-BOUND LYTIC MUREIN TRANSGLYCOSYLASE F"/>
    <property type="match status" value="1"/>
</dbReference>
<evidence type="ECO:0000256" key="3">
    <source>
        <dbReference type="ARBA" id="ARBA00023288"/>
    </source>
</evidence>
<evidence type="ECO:0000313" key="6">
    <source>
        <dbReference type="EMBL" id="RQW75663.1"/>
    </source>
</evidence>
<dbReference type="Proteomes" id="UP000274033">
    <property type="component" value="Unassembled WGS sequence"/>
</dbReference>
<dbReference type="Gene3D" id="3.40.190.10">
    <property type="entry name" value="Periplasmic binding protein-like II"/>
    <property type="match status" value="2"/>
</dbReference>
<keyword evidence="3" id="KW-0449">Lipoprotein</keyword>
<keyword evidence="7" id="KW-1185">Reference proteome</keyword>
<name>A0A3N9UHR6_9BACI</name>
<proteinExistence type="predicted"/>
<dbReference type="PANTHER" id="PTHR35936:SF18">
    <property type="entry name" value="L-CYSTINE-BINDING PROTEIN TCYJ"/>
    <property type="match status" value="1"/>
</dbReference>
<comment type="caution">
    <text evidence="6">The sequence shown here is derived from an EMBL/GenBank/DDBJ whole genome shotgun (WGS) entry which is preliminary data.</text>
</comment>
<dbReference type="SMART" id="SM00062">
    <property type="entry name" value="PBPb"/>
    <property type="match status" value="1"/>
</dbReference>
<sequence length="275" mass="30736">MKKAGIALTLAASLLLTACGSTKESATSETAGSSSSSAEAEKVIIGTGSDFINICFYDEDGNLTGYDIELLKEIDNRLEEYEFDFQTMDFSNLLLSLESKKIDIIAHNMAKNPEREEKFLFNKQPYNAMPTHVVVHEGNTEVQSIDDLEGKKVGLQPTSNASLFVEKYFKEHNMNTESVYVSSTQDYLNQLKTGRIDAIFLFPFAVDIFNRESDAELKVVGEPLMFTDIHFMFNKEDQKLSDAVDGALEELIEDGTVKELSTKWLGADYSVELNK</sequence>
<feature type="domain" description="Solute-binding protein family 3/N-terminal" evidence="5">
    <location>
        <begin position="42"/>
        <end position="268"/>
    </location>
</feature>
<keyword evidence="1 4" id="KW-0732">Signal</keyword>
<reference evidence="6 7" key="1">
    <citation type="journal article" date="2013" name="J. Microbiol.">
        <title>Lysinibacillus chungkukjangi sp. nov., isolated from Chungkukjang, Korean fermented soybean food.</title>
        <authorList>
            <person name="Kim S.J."/>
            <person name="Jang Y.H."/>
            <person name="Hamada M."/>
            <person name="Ahn J.H."/>
            <person name="Weon H.Y."/>
            <person name="Suzuki K."/>
            <person name="Whang K.S."/>
            <person name="Kwon S.W."/>
        </authorList>
    </citation>
    <scope>NUCLEOTIDE SEQUENCE [LARGE SCALE GENOMIC DNA]</scope>
    <source>
        <strain evidence="6 7">MCCC 1A12701</strain>
    </source>
</reference>
<evidence type="ECO:0000256" key="1">
    <source>
        <dbReference type="ARBA" id="ARBA00022729"/>
    </source>
</evidence>
<dbReference type="EMBL" id="RRCT01000003">
    <property type="protein sequence ID" value="RQW75663.1"/>
    <property type="molecule type" value="Genomic_DNA"/>
</dbReference>
<dbReference type="InterPro" id="IPR001638">
    <property type="entry name" value="Solute-binding_3/MltF_N"/>
</dbReference>
<dbReference type="Pfam" id="PF00497">
    <property type="entry name" value="SBP_bac_3"/>
    <property type="match status" value="1"/>
</dbReference>
<evidence type="ECO:0000256" key="4">
    <source>
        <dbReference type="SAM" id="SignalP"/>
    </source>
</evidence>
<evidence type="ECO:0000256" key="2">
    <source>
        <dbReference type="ARBA" id="ARBA00023139"/>
    </source>
</evidence>
<organism evidence="6 7">
    <name type="scientific">Lysinibacillus composti</name>
    <dbReference type="NCBI Taxonomy" id="720633"/>
    <lineage>
        <taxon>Bacteria</taxon>
        <taxon>Bacillati</taxon>
        <taxon>Bacillota</taxon>
        <taxon>Bacilli</taxon>
        <taxon>Bacillales</taxon>
        <taxon>Bacillaceae</taxon>
        <taxon>Lysinibacillus</taxon>
    </lineage>
</organism>
<feature type="chain" id="PRO_5039686771" evidence="4">
    <location>
        <begin position="19"/>
        <end position="275"/>
    </location>
</feature>
<dbReference type="RefSeq" id="WP_124763568.1">
    <property type="nucleotide sequence ID" value="NZ_JAFBDY010000015.1"/>
</dbReference>
<evidence type="ECO:0000313" key="7">
    <source>
        <dbReference type="Proteomes" id="UP000274033"/>
    </source>
</evidence>
<dbReference type="PROSITE" id="PS51257">
    <property type="entry name" value="PROKAR_LIPOPROTEIN"/>
    <property type="match status" value="1"/>
</dbReference>
<feature type="signal peptide" evidence="4">
    <location>
        <begin position="1"/>
        <end position="18"/>
    </location>
</feature>
<gene>
    <name evidence="6" type="ORF">EBB45_05880</name>
</gene>